<dbReference type="STRING" id="946077.W5A_12611"/>
<keyword evidence="2" id="KW-1185">Reference proteome</keyword>
<name>I0W7I2_9FLAO</name>
<dbReference type="AlphaFoldDB" id="I0W7I2"/>
<organism evidence="1 2">
    <name type="scientific">Imtechella halotolerans K1</name>
    <dbReference type="NCBI Taxonomy" id="946077"/>
    <lineage>
        <taxon>Bacteria</taxon>
        <taxon>Pseudomonadati</taxon>
        <taxon>Bacteroidota</taxon>
        <taxon>Flavobacteriia</taxon>
        <taxon>Flavobacteriales</taxon>
        <taxon>Flavobacteriaceae</taxon>
        <taxon>Imtechella</taxon>
    </lineage>
</organism>
<evidence type="ECO:0000313" key="1">
    <source>
        <dbReference type="EMBL" id="EID72348.1"/>
    </source>
</evidence>
<comment type="caution">
    <text evidence="1">The sequence shown here is derived from an EMBL/GenBank/DDBJ whole genome shotgun (WGS) entry which is preliminary data.</text>
</comment>
<evidence type="ECO:0000313" key="2">
    <source>
        <dbReference type="Proteomes" id="UP000005938"/>
    </source>
</evidence>
<gene>
    <name evidence="1" type="ORF">W5A_12611</name>
</gene>
<dbReference type="EMBL" id="AJJU01000037">
    <property type="protein sequence ID" value="EID72348.1"/>
    <property type="molecule type" value="Genomic_DNA"/>
</dbReference>
<proteinExistence type="predicted"/>
<accession>I0W7I2</accession>
<dbReference type="eggNOG" id="ENOG502ZAES">
    <property type="taxonomic scope" value="Bacteria"/>
</dbReference>
<sequence>MGNIVFGQATPQIHIKYSKLLATYDFVQKLSDYYPDNKSKETFKASKYNVAEYTDLLIQFDTLHMVESYHFQGYPSGQKSPVSTTALMERNLINASSIEEFKRLSFGIIPNTELLAFSNILSRFEPVYDALIYQPNKEKFEEKLKSLDDYVQNTHLADYFETGLKFYNAIWDYSVSIDIAIIPSISDGGFTANAFLNNAVSEVPLNFAHNDILFCVLMHEIFHNVYDWQSLEVKKNIESWFLANPSPNSQYAYSLLNEALATAMGNGYIYEGINGKTEKDQWYNMKYIDQMAQAIYPMVKEYANNKKPIDNHFIDAYIKTYDENFPEWTKELDHILTYRYILTDDENDFSYFIKNYRYANQSAYGTPINQNSLDKMKQRPITKIIIVSQKNEIKLEWIKNTFPELKNWTYNTKKEFIHTTDLADKTKLIVVNRINSNFKELFENTFKNKKLD</sequence>
<dbReference type="Proteomes" id="UP000005938">
    <property type="component" value="Unassembled WGS sequence"/>
</dbReference>
<protein>
    <submittedName>
        <fullName evidence="1">Uncharacterized protein</fullName>
    </submittedName>
</protein>
<reference evidence="1 2" key="1">
    <citation type="journal article" date="2012" name="J. Bacteriol.">
        <title>Genome Sequence of the Halotolerant Bacterium Imtechella halotolerans K1T.</title>
        <authorList>
            <person name="Kumar S."/>
            <person name="Vikram S."/>
            <person name="Subramanian S."/>
            <person name="Raghava G.P."/>
            <person name="Pinnaka A.K."/>
        </authorList>
    </citation>
    <scope>NUCLEOTIDE SEQUENCE [LARGE SCALE GENOMIC DNA]</scope>
    <source>
        <strain evidence="1 2">K1</strain>
    </source>
</reference>